<reference evidence="2 3" key="1">
    <citation type="journal article" date="2013" name="Nature">
        <title>Insights into bilaterian evolution from three spiralian genomes.</title>
        <authorList>
            <person name="Simakov O."/>
            <person name="Marletaz F."/>
            <person name="Cho S.J."/>
            <person name="Edsinger-Gonzales E."/>
            <person name="Havlak P."/>
            <person name="Hellsten U."/>
            <person name="Kuo D.H."/>
            <person name="Larsson T."/>
            <person name="Lv J."/>
            <person name="Arendt D."/>
            <person name="Savage R."/>
            <person name="Osoegawa K."/>
            <person name="de Jong P."/>
            <person name="Grimwood J."/>
            <person name="Chapman J.A."/>
            <person name="Shapiro H."/>
            <person name="Aerts A."/>
            <person name="Otillar R.P."/>
            <person name="Terry A.Y."/>
            <person name="Boore J.L."/>
            <person name="Grigoriev I.V."/>
            <person name="Lindberg D.R."/>
            <person name="Seaver E.C."/>
            <person name="Weisblat D.A."/>
            <person name="Putnam N.H."/>
            <person name="Rokhsar D.S."/>
        </authorList>
    </citation>
    <scope>NUCLEOTIDE SEQUENCE [LARGE SCALE GENOMIC DNA]</scope>
</reference>
<dbReference type="Proteomes" id="UP000030746">
    <property type="component" value="Unassembled WGS sequence"/>
</dbReference>
<dbReference type="KEGG" id="lgi:LOTGIDRAFT_171747"/>
<keyword evidence="1" id="KW-0812">Transmembrane</keyword>
<sequence length="136" mass="15059">MTPRAARNHPAGKNPSKSKRTSDAAIAVGILIPVIIIIVIAIVIFLILRRKRKTQSETVSFENPNYGRGKVMINGLEEQEGFDYSRLQESNSREYNTLQPSGNMYDNFGTNGAAATLPVDTEEINPNVTHRESSEI</sequence>
<dbReference type="OrthoDB" id="5843172at2759"/>
<evidence type="ECO:0000313" key="2">
    <source>
        <dbReference type="EMBL" id="ESP03140.1"/>
    </source>
</evidence>
<dbReference type="AlphaFoldDB" id="V4CLG8"/>
<dbReference type="HOGENOM" id="CLU_1877753_0_0_1"/>
<keyword evidence="3" id="KW-1185">Reference proteome</keyword>
<dbReference type="CTD" id="20241882"/>
<keyword evidence="1" id="KW-0472">Membrane</keyword>
<proteinExistence type="predicted"/>
<gene>
    <name evidence="2" type="ORF">LOTGIDRAFT_171747</name>
</gene>
<evidence type="ECO:0000313" key="3">
    <source>
        <dbReference type="Proteomes" id="UP000030746"/>
    </source>
</evidence>
<organism evidence="2 3">
    <name type="scientific">Lottia gigantea</name>
    <name type="common">Giant owl limpet</name>
    <dbReference type="NCBI Taxonomy" id="225164"/>
    <lineage>
        <taxon>Eukaryota</taxon>
        <taxon>Metazoa</taxon>
        <taxon>Spiralia</taxon>
        <taxon>Lophotrochozoa</taxon>
        <taxon>Mollusca</taxon>
        <taxon>Gastropoda</taxon>
        <taxon>Patellogastropoda</taxon>
        <taxon>Lottioidea</taxon>
        <taxon>Lottiidae</taxon>
        <taxon>Lottia</taxon>
    </lineage>
</organism>
<feature type="transmembrane region" description="Helical" evidence="1">
    <location>
        <begin position="24"/>
        <end position="48"/>
    </location>
</feature>
<dbReference type="EMBL" id="KB200109">
    <property type="protein sequence ID" value="ESP03140.1"/>
    <property type="molecule type" value="Genomic_DNA"/>
</dbReference>
<dbReference type="GeneID" id="20241882"/>
<keyword evidence="1" id="KW-1133">Transmembrane helix</keyword>
<dbReference type="RefSeq" id="XP_009046190.1">
    <property type="nucleotide sequence ID" value="XM_009047942.1"/>
</dbReference>
<evidence type="ECO:0000256" key="1">
    <source>
        <dbReference type="SAM" id="Phobius"/>
    </source>
</evidence>
<accession>V4CLG8</accession>
<name>V4CLG8_LOTGI</name>
<protein>
    <submittedName>
        <fullName evidence="2">Uncharacterized protein</fullName>
    </submittedName>
</protein>